<dbReference type="PANTHER" id="PTHR18964">
    <property type="entry name" value="ROK (REPRESSOR, ORF, KINASE) FAMILY"/>
    <property type="match status" value="1"/>
</dbReference>
<dbReference type="Gene3D" id="1.10.10.10">
    <property type="entry name" value="Winged helix-like DNA-binding domain superfamily/Winged helix DNA-binding domain"/>
    <property type="match status" value="1"/>
</dbReference>
<dbReference type="Gene3D" id="3.30.420.40">
    <property type="match status" value="2"/>
</dbReference>
<keyword evidence="3" id="KW-0808">Transferase</keyword>
<evidence type="ECO:0000313" key="4">
    <source>
        <dbReference type="Proteomes" id="UP000266915"/>
    </source>
</evidence>
<dbReference type="InterPro" id="IPR043129">
    <property type="entry name" value="ATPase_NBD"/>
</dbReference>
<evidence type="ECO:0000313" key="3">
    <source>
        <dbReference type="EMBL" id="ROR83564.1"/>
    </source>
</evidence>
<proteinExistence type="inferred from homology"/>
<dbReference type="RefSeq" id="WP_234994027.1">
    <property type="nucleotide sequence ID" value="NZ_FXAP01000002.1"/>
</dbReference>
<dbReference type="InterPro" id="IPR000600">
    <property type="entry name" value="ROK"/>
</dbReference>
<dbReference type="Pfam" id="PF00480">
    <property type="entry name" value="ROK"/>
    <property type="match status" value="2"/>
</dbReference>
<dbReference type="Pfam" id="PF09339">
    <property type="entry name" value="HTH_IclR"/>
    <property type="match status" value="1"/>
</dbReference>
<name>A0A3N2C8C4_9MICO</name>
<dbReference type="Proteomes" id="UP000266915">
    <property type="component" value="Unassembled WGS sequence"/>
</dbReference>
<organism evidence="3 4">
    <name type="scientific">Plantibacter flavus</name>
    <dbReference type="NCBI Taxonomy" id="150123"/>
    <lineage>
        <taxon>Bacteria</taxon>
        <taxon>Bacillati</taxon>
        <taxon>Actinomycetota</taxon>
        <taxon>Actinomycetes</taxon>
        <taxon>Micrococcales</taxon>
        <taxon>Microbacteriaceae</taxon>
        <taxon>Plantibacter</taxon>
    </lineage>
</organism>
<dbReference type="SUPFAM" id="SSF46785">
    <property type="entry name" value="Winged helix' DNA-binding domain"/>
    <property type="match status" value="1"/>
</dbReference>
<dbReference type="InterPro" id="IPR036390">
    <property type="entry name" value="WH_DNA-bd_sf"/>
</dbReference>
<comment type="similarity">
    <text evidence="1">Belongs to the ROK (NagC/XylR) family.</text>
</comment>
<reference evidence="3 4" key="1">
    <citation type="submission" date="2018-11" db="EMBL/GenBank/DDBJ databases">
        <title>Sequencing the genomes of 1000 actinobacteria strains.</title>
        <authorList>
            <person name="Klenk H.-P."/>
        </authorList>
    </citation>
    <scope>NUCLEOTIDE SEQUENCE [LARGE SCALE GENOMIC DNA]</scope>
    <source>
        <strain evidence="3 4">DSM 14012</strain>
    </source>
</reference>
<accession>A0A3N2C8C4</accession>
<dbReference type="GO" id="GO:0016301">
    <property type="term" value="F:kinase activity"/>
    <property type="evidence" value="ECO:0007669"/>
    <property type="project" value="UniProtKB-KW"/>
</dbReference>
<dbReference type="PANTHER" id="PTHR18964:SF149">
    <property type="entry name" value="BIFUNCTIONAL UDP-N-ACETYLGLUCOSAMINE 2-EPIMERASE_N-ACETYLMANNOSAMINE KINASE"/>
    <property type="match status" value="1"/>
</dbReference>
<dbReference type="GO" id="GO:0003677">
    <property type="term" value="F:DNA binding"/>
    <property type="evidence" value="ECO:0007669"/>
    <property type="project" value="InterPro"/>
</dbReference>
<feature type="domain" description="HTH iclR-type" evidence="2">
    <location>
        <begin position="26"/>
        <end position="68"/>
    </location>
</feature>
<dbReference type="GO" id="GO:0006355">
    <property type="term" value="P:regulation of DNA-templated transcription"/>
    <property type="evidence" value="ECO:0007669"/>
    <property type="project" value="InterPro"/>
</dbReference>
<protein>
    <submittedName>
        <fullName evidence="3">Putative NBD/HSP70 family sugar kinase</fullName>
    </submittedName>
</protein>
<gene>
    <name evidence="3" type="ORF">EDD42_3677</name>
</gene>
<dbReference type="InterPro" id="IPR036388">
    <property type="entry name" value="WH-like_DNA-bd_sf"/>
</dbReference>
<evidence type="ECO:0000256" key="1">
    <source>
        <dbReference type="ARBA" id="ARBA00006479"/>
    </source>
</evidence>
<dbReference type="InterPro" id="IPR005471">
    <property type="entry name" value="Tscrpt_reg_IclR_N"/>
</dbReference>
<dbReference type="SUPFAM" id="SSF53067">
    <property type="entry name" value="Actin-like ATPase domain"/>
    <property type="match status" value="1"/>
</dbReference>
<comment type="caution">
    <text evidence="3">The sequence shown here is derived from an EMBL/GenBank/DDBJ whole genome shotgun (WGS) entry which is preliminary data.</text>
</comment>
<dbReference type="EMBL" id="RKHL01000001">
    <property type="protein sequence ID" value="ROR83564.1"/>
    <property type="molecule type" value="Genomic_DNA"/>
</dbReference>
<keyword evidence="3" id="KW-0418">Kinase</keyword>
<evidence type="ECO:0000259" key="2">
    <source>
        <dbReference type="Pfam" id="PF09339"/>
    </source>
</evidence>
<sequence>MPREAMVEPSGGSMGSRSLLRRMNSLGVLRALLPQPLTLRELADASGLSRTAIDAIVTDLVEMGWLESVERASASRVGRPATAFHVRAGLGHLLSLDIGANHIHAVVTDLAGAVLGQRTARLPEDTGATERISLALATGDAVLSTLDLTRGSVWIVAVGSPGAIGRDGEVLHFGGTGLPDWVGLNLRERFEQEFDGAVLVEGDVALGARAELTVGAAQGHRDVVYLLCGVRTSAASIVDGKVHRGVHGAAGIVGEMPELRWSRLNERYGESVLGSPRPSREEIFEAARAGDRIALTAMDEFADDLATGAAAMILALDPELLVVGGGSAPGADVFLPRFIHTLGEICPLPPDVVVSSLGSEAVAMGGVSLASQHLDTVLQTAVRDVERFPDPAGALRLVRRTAAS</sequence>
<keyword evidence="4" id="KW-1185">Reference proteome</keyword>
<dbReference type="AlphaFoldDB" id="A0A3N2C8C4"/>